<comment type="pathway">
    <text evidence="1">Lipid metabolism; fatty acid biosynthesis.</text>
</comment>
<protein>
    <recommendedName>
        <fullName evidence="1">Biotin carboxyl carrier protein of acetyl-CoA carboxylase</fullName>
    </recommendedName>
</protein>
<comment type="subcellular location">
    <subcellularLocation>
        <location evidence="1">Plastid</location>
        <location evidence="1">Chloroplast</location>
    </subcellularLocation>
</comment>
<dbReference type="InterPro" id="IPR050537">
    <property type="entry name" value="2-oxoacid_dehydrogenase"/>
</dbReference>
<gene>
    <name evidence="3" type="ORF">V6N11_022378</name>
</gene>
<keyword evidence="1" id="KW-0092">Biotin</keyword>
<dbReference type="InterPro" id="IPR011053">
    <property type="entry name" value="Single_hybrid_motif"/>
</dbReference>
<sequence>MAFSVSVPCPKISSLLKTNHQGQNQKVSLALPQTSNFTSKSCLAFGSSIQIPAFSASQWSSHKQTTVFTSHAQLNEVAEMSTNSVATVDTKPKIEFPKEDDKKSAENAIPDAAAISAFMAQVSDLVKLVDSRDVTELQLKQSDCELIIRKKEALQHPELAAPVVMPQYMPQAMFQTPPLAAPVAAPASPALPAPAPLSPPPAKTSNSSHPPLKCPMAGTFYRSPAPGEPPFVKVGDKVQKGKVVCIIEAMKLMNEIEADQSGTVTEILVEDGKPVSVDMVTSYLSYSLYVSDSWTSICYCALNKEGFQFQFQFQVMGALLCNVPN</sequence>
<dbReference type="CDD" id="cd06850">
    <property type="entry name" value="biotinyl_domain"/>
    <property type="match status" value="1"/>
</dbReference>
<dbReference type="PANTHER" id="PTHR43416">
    <property type="entry name" value="DIHYDROLIPOYLLYSINE-RESIDUE SUCCINYLTRANSFERASE COMPONENT OF 2-OXOGLUTARATE DEHYDROGENASE COMPLEX, MITOCHONDRIAL-RELATED"/>
    <property type="match status" value="1"/>
</dbReference>
<dbReference type="PRINTS" id="PR01071">
    <property type="entry name" value="ACOABIOTINCC"/>
</dbReference>
<comment type="caution">
    <text evidence="3">The sequence shown here is derived from an EMBL/GenBank/DDBJ whole genome shotgun (WGS) entry which is preliminary data.</text>
</comment>
<dbReference type="Proteomes" id="UP001396334">
    <property type="component" value="Unassembled WGS sequence"/>
</dbReference>
<keyword evidence="1" id="KW-0443">Lipid metabolism</keyword>
<feature type="domain" description="Lipoyl-binding" evidence="2">
    <location>
        <begin position="209"/>
        <end position="285"/>
    </location>
</feature>
<accession>A0ABR2TJ14</accession>
<proteinExistence type="predicted"/>
<name>A0ABR2TJ14_9ROSI</name>
<dbReference type="NCBIfam" id="TIGR00531">
    <property type="entry name" value="BCCP"/>
    <property type="match status" value="1"/>
</dbReference>
<reference evidence="3 4" key="1">
    <citation type="journal article" date="2024" name="G3 (Bethesda)">
        <title>Genome assembly of Hibiscus sabdariffa L. provides insights into metabolisms of medicinal natural products.</title>
        <authorList>
            <person name="Kim T."/>
        </authorList>
    </citation>
    <scope>NUCLEOTIDE SEQUENCE [LARGE SCALE GENOMIC DNA]</scope>
    <source>
        <strain evidence="3">TK-2024</strain>
        <tissue evidence="3">Old leaves</tissue>
    </source>
</reference>
<keyword evidence="1" id="KW-0150">Chloroplast</keyword>
<evidence type="ECO:0000313" key="4">
    <source>
        <dbReference type="Proteomes" id="UP001396334"/>
    </source>
</evidence>
<dbReference type="SUPFAM" id="SSF51230">
    <property type="entry name" value="Single hybrid motif"/>
    <property type="match status" value="1"/>
</dbReference>
<keyword evidence="1" id="KW-0444">Lipid biosynthesis</keyword>
<evidence type="ECO:0000259" key="2">
    <source>
        <dbReference type="PROSITE" id="PS50968"/>
    </source>
</evidence>
<evidence type="ECO:0000313" key="3">
    <source>
        <dbReference type="EMBL" id="KAK9037467.1"/>
    </source>
</evidence>
<dbReference type="PROSITE" id="PS50968">
    <property type="entry name" value="BIOTINYL_LIPOYL"/>
    <property type="match status" value="1"/>
</dbReference>
<comment type="function">
    <text evidence="1">This protein is a component of the acetyl coenzyme A carboxylase complex; first, biotin carboxylase catalyzes the carboxylation of the carrier protein and then the transcarboxylase transfers the carboxyl group to form malonyl-CoA.</text>
</comment>
<organism evidence="3 4">
    <name type="scientific">Hibiscus sabdariffa</name>
    <name type="common">roselle</name>
    <dbReference type="NCBI Taxonomy" id="183260"/>
    <lineage>
        <taxon>Eukaryota</taxon>
        <taxon>Viridiplantae</taxon>
        <taxon>Streptophyta</taxon>
        <taxon>Embryophyta</taxon>
        <taxon>Tracheophyta</taxon>
        <taxon>Spermatophyta</taxon>
        <taxon>Magnoliopsida</taxon>
        <taxon>eudicotyledons</taxon>
        <taxon>Gunneridae</taxon>
        <taxon>Pentapetalae</taxon>
        <taxon>rosids</taxon>
        <taxon>malvids</taxon>
        <taxon>Malvales</taxon>
        <taxon>Malvaceae</taxon>
        <taxon>Malvoideae</taxon>
        <taxon>Hibiscus</taxon>
    </lineage>
</organism>
<dbReference type="Pfam" id="PF00364">
    <property type="entry name" value="Biotin_lipoyl"/>
    <property type="match status" value="1"/>
</dbReference>
<dbReference type="InterPro" id="IPR000089">
    <property type="entry name" value="Biotin_lipoyl"/>
</dbReference>
<dbReference type="PANTHER" id="PTHR43416:SF4">
    <property type="entry name" value="BIOTIN CARBOXYL CARRIER PROTEIN OF ACETYL-COA CARBOXYLASE 2, CHLOROPLASTIC"/>
    <property type="match status" value="1"/>
</dbReference>
<keyword evidence="1" id="KW-0275">Fatty acid biosynthesis</keyword>
<dbReference type="EMBL" id="JBBPBN010000005">
    <property type="protein sequence ID" value="KAK9037467.1"/>
    <property type="molecule type" value="Genomic_DNA"/>
</dbReference>
<keyword evidence="4" id="KW-1185">Reference proteome</keyword>
<evidence type="ECO:0000256" key="1">
    <source>
        <dbReference type="RuleBase" id="RU364072"/>
    </source>
</evidence>
<keyword evidence="1" id="KW-0276">Fatty acid metabolism</keyword>
<keyword evidence="1" id="KW-0934">Plastid</keyword>
<dbReference type="InterPro" id="IPR001249">
    <property type="entry name" value="AcCoA_biotinCC"/>
</dbReference>
<dbReference type="Gene3D" id="2.40.50.100">
    <property type="match status" value="1"/>
</dbReference>